<accession>A0A8S2TR09</accession>
<sequence length="78" mass="8481">MQKINAAKEVLTDPKKRAIYDRYGSEGPPSGMAPGNPTDFSGFSSGFPDIFDFITRGASGREPTRASKGSDIKHNLQY</sequence>
<dbReference type="SUPFAM" id="SSF46565">
    <property type="entry name" value="Chaperone J-domain"/>
    <property type="match status" value="1"/>
</dbReference>
<feature type="region of interest" description="Disordered" evidence="1">
    <location>
        <begin position="55"/>
        <end position="78"/>
    </location>
</feature>
<dbReference type="Proteomes" id="UP000681720">
    <property type="component" value="Unassembled WGS sequence"/>
</dbReference>
<name>A0A8S2TR09_9BILA</name>
<proteinExistence type="predicted"/>
<feature type="region of interest" description="Disordered" evidence="1">
    <location>
        <begin position="18"/>
        <end position="41"/>
    </location>
</feature>
<protein>
    <submittedName>
        <fullName evidence="2">Uncharacterized protein</fullName>
    </submittedName>
</protein>
<dbReference type="Gene3D" id="1.10.287.110">
    <property type="entry name" value="DnaJ domain"/>
    <property type="match status" value="1"/>
</dbReference>
<dbReference type="InterPro" id="IPR036869">
    <property type="entry name" value="J_dom_sf"/>
</dbReference>
<evidence type="ECO:0000313" key="2">
    <source>
        <dbReference type="EMBL" id="CAF4275827.1"/>
    </source>
</evidence>
<evidence type="ECO:0000313" key="3">
    <source>
        <dbReference type="Proteomes" id="UP000681720"/>
    </source>
</evidence>
<reference evidence="2" key="1">
    <citation type="submission" date="2021-02" db="EMBL/GenBank/DDBJ databases">
        <authorList>
            <person name="Nowell W R."/>
        </authorList>
    </citation>
    <scope>NUCLEOTIDE SEQUENCE</scope>
</reference>
<organism evidence="2 3">
    <name type="scientific">Rotaria magnacalcarata</name>
    <dbReference type="NCBI Taxonomy" id="392030"/>
    <lineage>
        <taxon>Eukaryota</taxon>
        <taxon>Metazoa</taxon>
        <taxon>Spiralia</taxon>
        <taxon>Gnathifera</taxon>
        <taxon>Rotifera</taxon>
        <taxon>Eurotatoria</taxon>
        <taxon>Bdelloidea</taxon>
        <taxon>Philodinida</taxon>
        <taxon>Philodinidae</taxon>
        <taxon>Rotaria</taxon>
    </lineage>
</organism>
<evidence type="ECO:0000256" key="1">
    <source>
        <dbReference type="SAM" id="MobiDB-lite"/>
    </source>
</evidence>
<comment type="caution">
    <text evidence="2">The sequence shown here is derived from an EMBL/GenBank/DDBJ whole genome shotgun (WGS) entry which is preliminary data.</text>
</comment>
<feature type="non-terminal residue" evidence="2">
    <location>
        <position position="1"/>
    </location>
</feature>
<feature type="compositionally biased region" description="Basic and acidic residues" evidence="1">
    <location>
        <begin position="62"/>
        <end position="78"/>
    </location>
</feature>
<dbReference type="EMBL" id="CAJOBJ010031465">
    <property type="protein sequence ID" value="CAF4275827.1"/>
    <property type="molecule type" value="Genomic_DNA"/>
</dbReference>
<dbReference type="AlphaFoldDB" id="A0A8S2TR09"/>
<gene>
    <name evidence="2" type="ORF">GIL414_LOCUS24758</name>
</gene>